<reference evidence="4" key="2">
    <citation type="submission" date="2020-11" db="EMBL/GenBank/DDBJ databases">
        <authorList>
            <person name="McCartney M.A."/>
            <person name="Auch B."/>
            <person name="Kono T."/>
            <person name="Mallez S."/>
            <person name="Becker A."/>
            <person name="Gohl D.M."/>
            <person name="Silverstein K.A.T."/>
            <person name="Koren S."/>
            <person name="Bechman K.B."/>
            <person name="Herman A."/>
            <person name="Abrahante J.E."/>
            <person name="Garbe J."/>
        </authorList>
    </citation>
    <scope>NUCLEOTIDE SEQUENCE</scope>
    <source>
        <strain evidence="4">Duluth1</strain>
        <tissue evidence="4">Whole animal</tissue>
    </source>
</reference>
<feature type="domain" description="B box-type" evidence="3">
    <location>
        <begin position="3"/>
        <end position="37"/>
    </location>
</feature>
<dbReference type="Proteomes" id="UP000828390">
    <property type="component" value="Unassembled WGS sequence"/>
</dbReference>
<dbReference type="InterPro" id="IPR000315">
    <property type="entry name" value="Znf_B-box"/>
</dbReference>
<evidence type="ECO:0000256" key="2">
    <source>
        <dbReference type="SAM" id="Coils"/>
    </source>
</evidence>
<dbReference type="PROSITE" id="PS50119">
    <property type="entry name" value="ZF_BBOX"/>
    <property type="match status" value="1"/>
</dbReference>
<keyword evidence="2" id="KW-0175">Coiled coil</keyword>
<reference evidence="4" key="1">
    <citation type="journal article" date="2019" name="bioRxiv">
        <title>The Genome of the Zebra Mussel, Dreissena polymorpha: A Resource for Invasive Species Research.</title>
        <authorList>
            <person name="McCartney M.A."/>
            <person name="Auch B."/>
            <person name="Kono T."/>
            <person name="Mallez S."/>
            <person name="Zhang Y."/>
            <person name="Obille A."/>
            <person name="Becker A."/>
            <person name="Abrahante J.E."/>
            <person name="Garbe J."/>
            <person name="Badalamenti J.P."/>
            <person name="Herman A."/>
            <person name="Mangelson H."/>
            <person name="Liachko I."/>
            <person name="Sullivan S."/>
            <person name="Sone E.D."/>
            <person name="Koren S."/>
            <person name="Silverstein K.A.T."/>
            <person name="Beckman K.B."/>
            <person name="Gohl D.M."/>
        </authorList>
    </citation>
    <scope>NUCLEOTIDE SEQUENCE</scope>
    <source>
        <strain evidence="4">Duluth1</strain>
        <tissue evidence="4">Whole animal</tissue>
    </source>
</reference>
<dbReference type="PANTHER" id="PTHR25462">
    <property type="entry name" value="BONUS, ISOFORM C-RELATED"/>
    <property type="match status" value="1"/>
</dbReference>
<evidence type="ECO:0000256" key="1">
    <source>
        <dbReference type="PROSITE-ProRule" id="PRU00024"/>
    </source>
</evidence>
<dbReference type="Gene3D" id="2.120.10.30">
    <property type="entry name" value="TolB, C-terminal domain"/>
    <property type="match status" value="1"/>
</dbReference>
<evidence type="ECO:0000313" key="5">
    <source>
        <dbReference type="Proteomes" id="UP000828390"/>
    </source>
</evidence>
<keyword evidence="1" id="KW-0863">Zinc-finger</keyword>
<dbReference type="PANTHER" id="PTHR25462:SF296">
    <property type="entry name" value="MEIOTIC P26, ISOFORM F"/>
    <property type="match status" value="1"/>
</dbReference>
<organism evidence="4 5">
    <name type="scientific">Dreissena polymorpha</name>
    <name type="common">Zebra mussel</name>
    <name type="synonym">Mytilus polymorpha</name>
    <dbReference type="NCBI Taxonomy" id="45954"/>
    <lineage>
        <taxon>Eukaryota</taxon>
        <taxon>Metazoa</taxon>
        <taxon>Spiralia</taxon>
        <taxon>Lophotrochozoa</taxon>
        <taxon>Mollusca</taxon>
        <taxon>Bivalvia</taxon>
        <taxon>Autobranchia</taxon>
        <taxon>Heteroconchia</taxon>
        <taxon>Euheterodonta</taxon>
        <taxon>Imparidentia</taxon>
        <taxon>Neoheterodontei</taxon>
        <taxon>Myida</taxon>
        <taxon>Dreissenoidea</taxon>
        <taxon>Dreissenidae</taxon>
        <taxon>Dreissena</taxon>
    </lineage>
</organism>
<protein>
    <recommendedName>
        <fullName evidence="3">B box-type domain-containing protein</fullName>
    </recommendedName>
</protein>
<evidence type="ECO:0000259" key="3">
    <source>
        <dbReference type="PROSITE" id="PS50119"/>
    </source>
</evidence>
<dbReference type="InterPro" id="IPR047153">
    <property type="entry name" value="TRIM45/56/19-like"/>
</dbReference>
<comment type="caution">
    <text evidence="4">The sequence shown here is derived from an EMBL/GenBank/DDBJ whole genome shotgun (WGS) entry which is preliminary data.</text>
</comment>
<dbReference type="SUPFAM" id="SSF101898">
    <property type="entry name" value="NHL repeat"/>
    <property type="match status" value="1"/>
</dbReference>
<feature type="coiled-coil region" evidence="2">
    <location>
        <begin position="56"/>
        <end position="155"/>
    </location>
</feature>
<dbReference type="Pfam" id="PF00643">
    <property type="entry name" value="zf-B_box"/>
    <property type="match status" value="1"/>
</dbReference>
<dbReference type="CDD" id="cd19756">
    <property type="entry name" value="Bbox2"/>
    <property type="match status" value="1"/>
</dbReference>
<keyword evidence="1" id="KW-0862">Zinc</keyword>
<dbReference type="SUPFAM" id="SSF57845">
    <property type="entry name" value="B-box zinc-binding domain"/>
    <property type="match status" value="1"/>
</dbReference>
<dbReference type="AlphaFoldDB" id="A0A9D4RCD0"/>
<name>A0A9D4RCD0_DREPO</name>
<dbReference type="GO" id="GO:0008270">
    <property type="term" value="F:zinc ion binding"/>
    <property type="evidence" value="ECO:0007669"/>
    <property type="project" value="UniProtKB-KW"/>
</dbReference>
<keyword evidence="1" id="KW-0479">Metal-binding</keyword>
<keyword evidence="5" id="KW-1185">Reference proteome</keyword>
<gene>
    <name evidence="4" type="ORF">DPMN_024504</name>
</gene>
<accession>A0A9D4RCD0</accession>
<dbReference type="Gene3D" id="3.30.160.60">
    <property type="entry name" value="Classic Zinc Finger"/>
    <property type="match status" value="1"/>
</dbReference>
<sequence length="489" mass="54794">MEDLILKCDIHNNKKLKMFCQDHSQLCCSDCVLLNHRQCTNVALISDTVHKVSVDMQQMSNEIQTILAELNKFKGTQEAIIQSVDGSHSETLKEIRDLRKKLNASLDELENTTMKELDEIRNTLETSLKKDVDTCDQLKDELQQLSEAVHCLCDKSKKDVAFIASRKCLDKIQESDTYLKERSVKIQSSIIFKANTDIEQYLSKQSRLGSIIDSMQSVTLKMNPDQVLTMKRKWEYNVNISSDTRQTYPVTGICSLPSGDVIVVDSYNKKVKMFDQHYNVSSHCDVSGSPEDICQITSSEVAVTLHDAGLQFMSVRNGQLVKGNKLQLPHNAIGIAHHQGALYITDYTALYHYTLTGTLVKKLYDDKSDNISVYKCALSPAGDRIYVTNHVRHKLYTLATDGSLISTFTDPELKHPTGVHVTPAGQVLVCGYSSNNVVQVDREGKKKLATLASSKDGLSQLASVCYDTNKHQIIVGEYGNNKIMVMELQ</sequence>
<dbReference type="InterPro" id="IPR011042">
    <property type="entry name" value="6-blade_b-propeller_TolB-like"/>
</dbReference>
<proteinExistence type="predicted"/>
<dbReference type="EMBL" id="JAIWYP010000002">
    <property type="protein sequence ID" value="KAH3861572.1"/>
    <property type="molecule type" value="Genomic_DNA"/>
</dbReference>
<evidence type="ECO:0000313" key="4">
    <source>
        <dbReference type="EMBL" id="KAH3861572.1"/>
    </source>
</evidence>